<dbReference type="Gene3D" id="3.30.530.20">
    <property type="match status" value="1"/>
</dbReference>
<feature type="region of interest" description="Disordered" evidence="1">
    <location>
        <begin position="39"/>
        <end position="59"/>
    </location>
</feature>
<evidence type="ECO:0000313" key="3">
    <source>
        <dbReference type="Proteomes" id="UP001163882"/>
    </source>
</evidence>
<proteinExistence type="predicted"/>
<dbReference type="CDD" id="cd07814">
    <property type="entry name" value="SRPBCC_CalC_Aha1-like"/>
    <property type="match status" value="1"/>
</dbReference>
<accession>A0ABY6IT47</accession>
<dbReference type="RefSeq" id="WP_264227357.1">
    <property type="nucleotide sequence ID" value="NZ_CP107716.1"/>
</dbReference>
<sequence>MSETIEMEFTFDAPPEKVWRAVSVTQYRERWLPGADLAQDEPVSVEEGSAVSYRMRDSQPPHEESIVTFQIAADGAGGTRLEIIQRLVVEVPAAANANGEMMMLAA</sequence>
<gene>
    <name evidence="2" type="ORF">OF122_08585</name>
</gene>
<keyword evidence="3" id="KW-1185">Reference proteome</keyword>
<name>A0ABY6IT47_9HYPH</name>
<organism evidence="2 3">
    <name type="scientific">Pelagibacterium flavum</name>
    <dbReference type="NCBI Taxonomy" id="2984530"/>
    <lineage>
        <taxon>Bacteria</taxon>
        <taxon>Pseudomonadati</taxon>
        <taxon>Pseudomonadota</taxon>
        <taxon>Alphaproteobacteria</taxon>
        <taxon>Hyphomicrobiales</taxon>
        <taxon>Devosiaceae</taxon>
        <taxon>Pelagibacterium</taxon>
    </lineage>
</organism>
<dbReference type="SUPFAM" id="SSF55961">
    <property type="entry name" value="Bet v1-like"/>
    <property type="match status" value="1"/>
</dbReference>
<evidence type="ECO:0000256" key="1">
    <source>
        <dbReference type="SAM" id="MobiDB-lite"/>
    </source>
</evidence>
<dbReference type="Proteomes" id="UP001163882">
    <property type="component" value="Chromosome"/>
</dbReference>
<protein>
    <submittedName>
        <fullName evidence="2">SRPBCC domain-containing protein</fullName>
    </submittedName>
</protein>
<dbReference type="EMBL" id="CP107716">
    <property type="protein sequence ID" value="UYQ73798.1"/>
    <property type="molecule type" value="Genomic_DNA"/>
</dbReference>
<dbReference type="InterPro" id="IPR023393">
    <property type="entry name" value="START-like_dom_sf"/>
</dbReference>
<reference evidence="2" key="1">
    <citation type="submission" date="2022-10" db="EMBL/GenBank/DDBJ databases">
        <title>YIM 151497 complete genome.</title>
        <authorList>
            <person name="Chen X."/>
        </authorList>
    </citation>
    <scope>NUCLEOTIDE SEQUENCE</scope>
    <source>
        <strain evidence="2">YIM 151497</strain>
    </source>
</reference>
<evidence type="ECO:0000313" key="2">
    <source>
        <dbReference type="EMBL" id="UYQ73798.1"/>
    </source>
</evidence>